<dbReference type="WBParaSite" id="ES5_v2.g20934.t1">
    <property type="protein sequence ID" value="ES5_v2.g20934.t1"/>
    <property type="gene ID" value="ES5_v2.g20934"/>
</dbReference>
<proteinExistence type="predicted"/>
<evidence type="ECO:0000313" key="2">
    <source>
        <dbReference type="WBParaSite" id="ES5_v2.g20934.t1"/>
    </source>
</evidence>
<sequence>MGALIIESPKHEKFKTTEEVLARLGWKNYKIIYIVISMASIWGLIATPIMCSAFIVDGIKCPIKNDTRCIEESKRFYSINKEFGFSPGGFYGGELFLTIFFLGNMLIGTCLSYLADIIGRRIVAVGSLFTMGVFGLLCAFCNSFPLLLVFRFLQGGFFTPASLVNWVLASECISINYHGFASMLFGLWWVVGYCAVAGVAYILPHWQHFMLATSVPTIVCALLFWITIPESFQFLIEKEYKKAYMAFWLLGKLGISVCFISLFVYGAEIFPTIVRNTCMGTASFFGNIGGIIGLPIIDQYAKIKKKIDFRKSSALEIVGMHYFFGTVVNNPDKDDLTRGIVKVNKIIANDPRTNSMIFDIADGIHLAFKK</sequence>
<reference evidence="2" key="1">
    <citation type="submission" date="2022-11" db="UniProtKB">
        <authorList>
            <consortium name="WormBaseParasite"/>
        </authorList>
    </citation>
    <scope>IDENTIFICATION</scope>
</reference>
<evidence type="ECO:0000313" key="1">
    <source>
        <dbReference type="Proteomes" id="UP000887579"/>
    </source>
</evidence>
<accession>A0AC34FV44</accession>
<protein>
    <submittedName>
        <fullName evidence="2">Major facilitator superfamily (MFS) profile domain-containing protein</fullName>
    </submittedName>
</protein>
<organism evidence="1 2">
    <name type="scientific">Panagrolaimus sp. ES5</name>
    <dbReference type="NCBI Taxonomy" id="591445"/>
    <lineage>
        <taxon>Eukaryota</taxon>
        <taxon>Metazoa</taxon>
        <taxon>Ecdysozoa</taxon>
        <taxon>Nematoda</taxon>
        <taxon>Chromadorea</taxon>
        <taxon>Rhabditida</taxon>
        <taxon>Tylenchina</taxon>
        <taxon>Panagrolaimomorpha</taxon>
        <taxon>Panagrolaimoidea</taxon>
        <taxon>Panagrolaimidae</taxon>
        <taxon>Panagrolaimus</taxon>
    </lineage>
</organism>
<dbReference type="Proteomes" id="UP000887579">
    <property type="component" value="Unplaced"/>
</dbReference>
<name>A0AC34FV44_9BILA</name>